<accession>A0ABW9ZE34</accession>
<gene>
    <name evidence="2" type="ORF">GWI71_05360</name>
</gene>
<proteinExistence type="predicted"/>
<evidence type="ECO:0000259" key="1">
    <source>
        <dbReference type="Pfam" id="PF07992"/>
    </source>
</evidence>
<organism evidence="2 3">
    <name type="scientific">Pannonibacter tanglangensis</name>
    <dbReference type="NCBI Taxonomy" id="2750084"/>
    <lineage>
        <taxon>Bacteria</taxon>
        <taxon>Pseudomonadati</taxon>
        <taxon>Pseudomonadota</taxon>
        <taxon>Alphaproteobacteria</taxon>
        <taxon>Hyphomicrobiales</taxon>
        <taxon>Stappiaceae</taxon>
        <taxon>Pannonibacter</taxon>
    </lineage>
</organism>
<dbReference type="PRINTS" id="PR00420">
    <property type="entry name" value="RNGMNOXGNASE"/>
</dbReference>
<dbReference type="PANTHER" id="PTHR42685">
    <property type="entry name" value="GERANYLGERANYL DIPHOSPHATE REDUCTASE"/>
    <property type="match status" value="1"/>
</dbReference>
<dbReference type="Gene3D" id="3.50.50.60">
    <property type="entry name" value="FAD/NAD(P)-binding domain"/>
    <property type="match status" value="1"/>
</dbReference>
<dbReference type="PANTHER" id="PTHR42685:SF4">
    <property type="entry name" value="GERANYLGERANYL DIPHOSPHATE REDUCTASE, CHLOROPLASTIC"/>
    <property type="match status" value="1"/>
</dbReference>
<keyword evidence="3" id="KW-1185">Reference proteome</keyword>
<dbReference type="InterPro" id="IPR036188">
    <property type="entry name" value="FAD/NAD-bd_sf"/>
</dbReference>
<evidence type="ECO:0000313" key="3">
    <source>
        <dbReference type="Proteomes" id="UP000541347"/>
    </source>
</evidence>
<evidence type="ECO:0000313" key="2">
    <source>
        <dbReference type="EMBL" id="NBN63102.1"/>
    </source>
</evidence>
<dbReference type="Pfam" id="PF07992">
    <property type="entry name" value="Pyr_redox_2"/>
    <property type="match status" value="1"/>
</dbReference>
<dbReference type="InterPro" id="IPR023753">
    <property type="entry name" value="FAD/NAD-binding_dom"/>
</dbReference>
<comment type="caution">
    <text evidence="2">The sequence shown here is derived from an EMBL/GenBank/DDBJ whole genome shotgun (WGS) entry which is preliminary data.</text>
</comment>
<dbReference type="EMBL" id="JAABLP010000002">
    <property type="protein sequence ID" value="NBN63102.1"/>
    <property type="molecule type" value="Genomic_DNA"/>
</dbReference>
<reference evidence="2 3" key="1">
    <citation type="submission" date="2020-01" db="EMBL/GenBank/DDBJ databases">
        <authorList>
            <person name="Peng S.Y."/>
            <person name="Li J."/>
            <person name="Wang M."/>
            <person name="Wang L."/>
            <person name="Wang C.Q."/>
            <person name="Wang J.R."/>
        </authorList>
    </citation>
    <scope>NUCLEOTIDE SEQUENCE [LARGE SCALE GENOMIC DNA]</scope>
    <source>
        <strain evidence="2 3">XCT-34</strain>
    </source>
</reference>
<dbReference type="InterPro" id="IPR050407">
    <property type="entry name" value="Geranylgeranyl_reductase"/>
</dbReference>
<feature type="domain" description="FAD/NAD(P)-binding" evidence="1">
    <location>
        <begin position="5"/>
        <end position="69"/>
    </location>
</feature>
<sequence>MQTVYDVAVVGGGPCGATAAEQLARAGHRVALIDPGNRIKPCGGAIPSRALADFRIPEELLVARARGARVIAPSGAAVEMRIGEIGFVGMVDRATFDPFLRQRAGQAGADCLLARLVDMSETPDGLLSLSVQPVNGETSQETRALRARLVIGADGANSAVRRLMFPASQKPPYVFAYHEIVETPAHLASGQAGTGALAGQGTGQGKGQIADAGQDFRADRCDVIYDGRISPDFYGWVFPHGSQISVGCGSAVKGHDLRRATADLRERAGLAGERTLRREGAPLPLKPMRRWDNGRNVLLAGDAAGTVAPSSGEGIYYAMLCGQLSADAVAACLLSRDGRALREARRRFMKDHGRVFLILGLMQAIWYRSDSLREKFVSLCADPDVQRLTWESYLNKRLVRRDPLAHVRVFFKDLARLFGRPARQP</sequence>
<dbReference type="Proteomes" id="UP000541347">
    <property type="component" value="Unassembled WGS sequence"/>
</dbReference>
<protein>
    <submittedName>
        <fullName evidence="2">FAD-dependent oxidoreductase</fullName>
    </submittedName>
</protein>
<name>A0ABW9ZE34_9HYPH</name>
<dbReference type="SUPFAM" id="SSF51905">
    <property type="entry name" value="FAD/NAD(P)-binding domain"/>
    <property type="match status" value="1"/>
</dbReference>
<dbReference type="RefSeq" id="WP_161674744.1">
    <property type="nucleotide sequence ID" value="NZ_JAABLP010000002.1"/>
</dbReference>